<evidence type="ECO:0000256" key="7">
    <source>
        <dbReference type="ARBA" id="ARBA00023242"/>
    </source>
</evidence>
<evidence type="ECO:0000313" key="10">
    <source>
        <dbReference type="Proteomes" id="UP001632038"/>
    </source>
</evidence>
<dbReference type="Proteomes" id="UP001632038">
    <property type="component" value="Unassembled WGS sequence"/>
</dbReference>
<keyword evidence="10" id="KW-1185">Reference proteome</keyword>
<feature type="domain" description="Hexokinase N-terminal" evidence="8">
    <location>
        <begin position="158"/>
        <end position="183"/>
    </location>
</feature>
<evidence type="ECO:0000313" key="9">
    <source>
        <dbReference type="EMBL" id="KAL3613320.1"/>
    </source>
</evidence>
<dbReference type="GO" id="GO:0005634">
    <property type="term" value="C:nucleus"/>
    <property type="evidence" value="ECO:0007669"/>
    <property type="project" value="UniProtKB-SubCell"/>
</dbReference>
<dbReference type="InterPro" id="IPR043129">
    <property type="entry name" value="ATPase_NBD"/>
</dbReference>
<evidence type="ECO:0000256" key="1">
    <source>
        <dbReference type="ARBA" id="ARBA00004123"/>
    </source>
</evidence>
<keyword evidence="3" id="KW-0547">Nucleotide-binding</keyword>
<gene>
    <name evidence="9" type="ORF">CASFOL_042832</name>
</gene>
<dbReference type="GO" id="GO:0004386">
    <property type="term" value="F:helicase activity"/>
    <property type="evidence" value="ECO:0007669"/>
    <property type="project" value="UniProtKB-KW"/>
</dbReference>
<dbReference type="SUPFAM" id="SSF53067">
    <property type="entry name" value="Actin-like ATPase domain"/>
    <property type="match status" value="1"/>
</dbReference>
<keyword evidence="7" id="KW-0539">Nucleus</keyword>
<dbReference type="GO" id="GO:0005524">
    <property type="term" value="F:ATP binding"/>
    <property type="evidence" value="ECO:0007669"/>
    <property type="project" value="UniProtKB-KW"/>
</dbReference>
<dbReference type="InterPro" id="IPR044574">
    <property type="entry name" value="ARIP4-like"/>
</dbReference>
<evidence type="ECO:0000256" key="3">
    <source>
        <dbReference type="ARBA" id="ARBA00022741"/>
    </source>
</evidence>
<reference evidence="10" key="1">
    <citation type="journal article" date="2024" name="IScience">
        <title>Strigolactones Initiate the Formation of Haustorium-like Structures in Castilleja.</title>
        <authorList>
            <person name="Buerger M."/>
            <person name="Peterson D."/>
            <person name="Chory J."/>
        </authorList>
    </citation>
    <scope>NUCLEOTIDE SEQUENCE [LARGE SCALE GENOMIC DNA]</scope>
</reference>
<sequence>MCSGKPSLEDATFGSKQLASVYLASTPQQTAELGLKFPGVDEVEEIDDVDGTSSDPFVADAIANEGDLSLTEEQKKNFRKEEDANADRKRQIRLKRRRLRKQSKEKGLKRGATSDICFAVYWIGQWFSDAFLYRVLWSLAFTGANNGEIITVANTYVQEGVFYALDLGGTNFCVLRVQLGGKERGAL</sequence>
<protein>
    <recommendedName>
        <fullName evidence="8">Hexokinase N-terminal domain-containing protein</fullName>
    </recommendedName>
</protein>
<evidence type="ECO:0000256" key="6">
    <source>
        <dbReference type="ARBA" id="ARBA00023125"/>
    </source>
</evidence>
<evidence type="ECO:0000256" key="2">
    <source>
        <dbReference type="ARBA" id="ARBA00007025"/>
    </source>
</evidence>
<comment type="similarity">
    <text evidence="2">Belongs to the SNF2/RAD54 helicase family.</text>
</comment>
<dbReference type="InterPro" id="IPR022672">
    <property type="entry name" value="Hexokinase_N"/>
</dbReference>
<name>A0ABD3B7H2_9LAMI</name>
<keyword evidence="6" id="KW-0238">DNA-binding</keyword>
<dbReference type="PANTHER" id="PTHR45797:SF1">
    <property type="entry name" value="HELICASE ARIP4"/>
    <property type="match status" value="1"/>
</dbReference>
<accession>A0ABD3B7H2</accession>
<dbReference type="EMBL" id="JAVIJP010000142">
    <property type="protein sequence ID" value="KAL3613320.1"/>
    <property type="molecule type" value="Genomic_DNA"/>
</dbReference>
<comment type="caution">
    <text evidence="9">The sequence shown here is derived from an EMBL/GenBank/DDBJ whole genome shotgun (WGS) entry which is preliminary data.</text>
</comment>
<keyword evidence="4" id="KW-0378">Hydrolase</keyword>
<dbReference type="Pfam" id="PF00349">
    <property type="entry name" value="Hexokinase_1"/>
    <property type="match status" value="1"/>
</dbReference>
<evidence type="ECO:0000256" key="5">
    <source>
        <dbReference type="ARBA" id="ARBA00022840"/>
    </source>
</evidence>
<dbReference type="GO" id="GO:0003677">
    <property type="term" value="F:DNA binding"/>
    <property type="evidence" value="ECO:0007669"/>
    <property type="project" value="UniProtKB-KW"/>
</dbReference>
<proteinExistence type="inferred from homology"/>
<dbReference type="AlphaFoldDB" id="A0ABD3B7H2"/>
<evidence type="ECO:0000259" key="8">
    <source>
        <dbReference type="Pfam" id="PF00349"/>
    </source>
</evidence>
<keyword evidence="5" id="KW-0067">ATP-binding</keyword>
<evidence type="ECO:0000256" key="4">
    <source>
        <dbReference type="ARBA" id="ARBA00022806"/>
    </source>
</evidence>
<comment type="subcellular location">
    <subcellularLocation>
        <location evidence="1">Nucleus</location>
    </subcellularLocation>
</comment>
<organism evidence="9 10">
    <name type="scientific">Castilleja foliolosa</name>
    <dbReference type="NCBI Taxonomy" id="1961234"/>
    <lineage>
        <taxon>Eukaryota</taxon>
        <taxon>Viridiplantae</taxon>
        <taxon>Streptophyta</taxon>
        <taxon>Embryophyta</taxon>
        <taxon>Tracheophyta</taxon>
        <taxon>Spermatophyta</taxon>
        <taxon>Magnoliopsida</taxon>
        <taxon>eudicotyledons</taxon>
        <taxon>Gunneridae</taxon>
        <taxon>Pentapetalae</taxon>
        <taxon>asterids</taxon>
        <taxon>lamiids</taxon>
        <taxon>Lamiales</taxon>
        <taxon>Orobanchaceae</taxon>
        <taxon>Pedicularideae</taxon>
        <taxon>Castillejinae</taxon>
        <taxon>Castilleja</taxon>
    </lineage>
</organism>
<keyword evidence="4" id="KW-0347">Helicase</keyword>
<dbReference type="PANTHER" id="PTHR45797">
    <property type="entry name" value="RAD54-LIKE"/>
    <property type="match status" value="1"/>
</dbReference>